<dbReference type="HAMAP" id="MF_00232">
    <property type="entry name" value="eIF_2_beta"/>
    <property type="match status" value="1"/>
</dbReference>
<dbReference type="AlphaFoldDB" id="A0A7L9FH34"/>
<dbReference type="NCBIfam" id="NF003067">
    <property type="entry name" value="PRK03988.1"/>
    <property type="match status" value="1"/>
</dbReference>
<evidence type="ECO:0000256" key="9">
    <source>
        <dbReference type="HAMAP-Rule" id="MF_00232"/>
    </source>
</evidence>
<dbReference type="InterPro" id="IPR004458">
    <property type="entry name" value="TIF2_bsu_arc"/>
</dbReference>
<dbReference type="Gene3D" id="3.30.30.170">
    <property type="match status" value="1"/>
</dbReference>
<evidence type="ECO:0000256" key="4">
    <source>
        <dbReference type="ARBA" id="ARBA00022314"/>
    </source>
</evidence>
<dbReference type="GeneID" id="59149360"/>
<evidence type="ECO:0000256" key="3">
    <source>
        <dbReference type="ARBA" id="ARBA00011243"/>
    </source>
</evidence>
<dbReference type="GO" id="GO:0003743">
    <property type="term" value="F:translation initiation factor activity"/>
    <property type="evidence" value="ECO:0007669"/>
    <property type="project" value="UniProtKB-UniRule"/>
</dbReference>
<organism evidence="11 12">
    <name type="scientific">Infirmifilum lucidum</name>
    <dbReference type="NCBI Taxonomy" id="2776706"/>
    <lineage>
        <taxon>Archaea</taxon>
        <taxon>Thermoproteota</taxon>
        <taxon>Thermoprotei</taxon>
        <taxon>Thermofilales</taxon>
        <taxon>Thermofilaceae</taxon>
        <taxon>Infirmifilum</taxon>
    </lineage>
</organism>
<comment type="function">
    <text evidence="1 9">eIF-2 functions in the early steps of protein synthesis by forming a ternary complex with GTP and initiator tRNA.</text>
</comment>
<dbReference type="RefSeq" id="WP_192818226.1">
    <property type="nucleotide sequence ID" value="NZ_CP062310.1"/>
</dbReference>
<comment type="similarity">
    <text evidence="2 9">Belongs to the eIF-2-beta/eIF-5 family.</text>
</comment>
<dbReference type="PANTHER" id="PTHR23001">
    <property type="entry name" value="EUKARYOTIC TRANSLATION INITIATION FACTOR"/>
    <property type="match status" value="1"/>
</dbReference>
<evidence type="ECO:0000256" key="8">
    <source>
        <dbReference type="ARBA" id="ARBA00032408"/>
    </source>
</evidence>
<reference evidence="11 12" key="1">
    <citation type="submission" date="2020-10" db="EMBL/GenBank/DDBJ databases">
        <title>Thermofilum lucidum 3507LT sp. nov. a novel member of Thermofilaceae family isolated from Chile hot spring, and proposal of description order Thermofilales.</title>
        <authorList>
            <person name="Zayulina K.S."/>
            <person name="Elcheninov A.G."/>
            <person name="Toshchakov S.V."/>
            <person name="Kublanov I.V."/>
        </authorList>
    </citation>
    <scope>NUCLEOTIDE SEQUENCE [LARGE SCALE GENOMIC DNA]</scope>
    <source>
        <strain evidence="11 12">3507LT</strain>
    </source>
</reference>
<keyword evidence="12" id="KW-1185">Reference proteome</keyword>
<dbReference type="Proteomes" id="UP000594121">
    <property type="component" value="Chromosome"/>
</dbReference>
<feature type="domain" description="Translation initiation factor IF2/IF5" evidence="10">
    <location>
        <begin position="31"/>
        <end position="138"/>
    </location>
</feature>
<name>A0A7L9FH34_9CREN</name>
<dbReference type="InterPro" id="IPR002735">
    <property type="entry name" value="Transl_init_fac_IF2/IF5_dom"/>
</dbReference>
<dbReference type="PANTHER" id="PTHR23001:SF3">
    <property type="entry name" value="EUKARYOTIC TRANSLATION INITIATION FACTOR 2 SUBUNIT 2"/>
    <property type="match status" value="1"/>
</dbReference>
<dbReference type="Pfam" id="PF01873">
    <property type="entry name" value="eIF-5_eIF-2B"/>
    <property type="match status" value="1"/>
</dbReference>
<dbReference type="InterPro" id="IPR016190">
    <property type="entry name" value="Transl_init_fac_IF2/IF5_Zn-bd"/>
</dbReference>
<keyword evidence="6 9" id="KW-0648">Protein biosynthesis</keyword>
<evidence type="ECO:0000256" key="5">
    <source>
        <dbReference type="ARBA" id="ARBA00022540"/>
    </source>
</evidence>
<proteinExistence type="inferred from homology"/>
<dbReference type="InterPro" id="IPR045196">
    <property type="entry name" value="IF2/IF5"/>
</dbReference>
<dbReference type="InParanoid" id="A0A7L9FH34"/>
<accession>A0A7L9FH34</accession>
<dbReference type="KEGG" id="thel:IG193_05650"/>
<gene>
    <name evidence="9" type="primary">eif2b</name>
    <name evidence="11" type="ORF">IG193_05650</name>
</gene>
<comment type="subunit">
    <text evidence="3 9">Heterotrimer composed of an alpha, a beta and a gamma chain.</text>
</comment>
<evidence type="ECO:0000256" key="7">
    <source>
        <dbReference type="ARBA" id="ARBA00031466"/>
    </source>
</evidence>
<evidence type="ECO:0000256" key="1">
    <source>
        <dbReference type="ARBA" id="ARBA00003323"/>
    </source>
</evidence>
<evidence type="ECO:0000313" key="12">
    <source>
        <dbReference type="Proteomes" id="UP000594121"/>
    </source>
</evidence>
<dbReference type="EMBL" id="CP062310">
    <property type="protein sequence ID" value="QOJ78254.1"/>
    <property type="molecule type" value="Genomic_DNA"/>
</dbReference>
<dbReference type="SMART" id="SM00653">
    <property type="entry name" value="eIF2B_5"/>
    <property type="match status" value="1"/>
</dbReference>
<evidence type="ECO:0000313" key="11">
    <source>
        <dbReference type="EMBL" id="QOJ78254.1"/>
    </source>
</evidence>
<evidence type="ECO:0000259" key="10">
    <source>
        <dbReference type="SMART" id="SM00653"/>
    </source>
</evidence>
<evidence type="ECO:0000256" key="2">
    <source>
        <dbReference type="ARBA" id="ARBA00010397"/>
    </source>
</evidence>
<dbReference type="FunCoup" id="A0A7L9FH34">
    <property type="interactions" value="129"/>
</dbReference>
<evidence type="ECO:0000256" key="6">
    <source>
        <dbReference type="ARBA" id="ARBA00022917"/>
    </source>
</evidence>
<dbReference type="SUPFAM" id="SSF100966">
    <property type="entry name" value="Translation initiation factor 2 beta, aIF2beta, N-terminal domain"/>
    <property type="match status" value="1"/>
</dbReference>
<protein>
    <recommendedName>
        <fullName evidence="4 9">Translation initiation factor 2 subunit beta</fullName>
    </recommendedName>
    <alternativeName>
        <fullName evidence="7 9">aIF2-beta</fullName>
    </alternativeName>
    <alternativeName>
        <fullName evidence="8 9">eIF-2-beta</fullName>
    </alternativeName>
</protein>
<dbReference type="InterPro" id="IPR016189">
    <property type="entry name" value="Transl_init_fac_IF2/IF5_N"/>
</dbReference>
<dbReference type="SUPFAM" id="SSF75689">
    <property type="entry name" value="Zinc-binding domain of translation initiation factor 2 beta"/>
    <property type="match status" value="1"/>
</dbReference>
<keyword evidence="5 9" id="KW-0396">Initiation factor</keyword>
<sequence length="144" mass="16540">MTTLGEDFPTYDDLIERAYKMLPKRRPRSSGERFVLPRFEVTITGKRVYITNFKSVADLLNREPHILLRFILKETALPGYYEENVAVIQGEVSPQLLNKLLERFFNDYVKCPVCGSADTMLIKEKKLLSIKCMACGAFSPVKPF</sequence>